<evidence type="ECO:0000313" key="4">
    <source>
        <dbReference type="EMBL" id="TVY28079.1"/>
    </source>
</evidence>
<dbReference type="GO" id="GO:0042162">
    <property type="term" value="F:telomeric DNA binding"/>
    <property type="evidence" value="ECO:0007669"/>
    <property type="project" value="TreeGrafter"/>
</dbReference>
<dbReference type="InterPro" id="IPR051970">
    <property type="entry name" value="TEL2_Regulation"/>
</dbReference>
<comment type="similarity">
    <text evidence="1">Belongs to the TEL2 family.</text>
</comment>
<dbReference type="RefSeq" id="XP_031006867.1">
    <property type="nucleotide sequence ID" value="XM_031147604.1"/>
</dbReference>
<feature type="region of interest" description="Disordered" evidence="2">
    <location>
        <begin position="540"/>
        <end position="608"/>
    </location>
</feature>
<accession>A0A8H8R448</accession>
<feature type="compositionally biased region" description="Acidic residues" evidence="2">
    <location>
        <begin position="569"/>
        <end position="586"/>
    </location>
</feature>
<name>A0A8H8R448_9HELO</name>
<dbReference type="FunFam" id="1.25.40.720:FF:000007">
    <property type="entry name" value="WGS project CABT00000000 data, contig 2.6"/>
    <property type="match status" value="1"/>
</dbReference>
<dbReference type="GO" id="GO:0051879">
    <property type="term" value="F:Hsp90 protein binding"/>
    <property type="evidence" value="ECO:0007669"/>
    <property type="project" value="TreeGrafter"/>
</dbReference>
<comment type="caution">
    <text evidence="4">The sequence shown here is derived from an EMBL/GenBank/DDBJ whole genome shotgun (WGS) entry which is preliminary data.</text>
</comment>
<dbReference type="Pfam" id="PF10193">
    <property type="entry name" value="Telomere_reg-2"/>
    <property type="match status" value="1"/>
</dbReference>
<evidence type="ECO:0000259" key="3">
    <source>
        <dbReference type="Pfam" id="PF10193"/>
    </source>
</evidence>
<protein>
    <submittedName>
        <fullName evidence="4">DNA replication checkpoint protein</fullName>
    </submittedName>
</protein>
<dbReference type="Proteomes" id="UP000431533">
    <property type="component" value="Unassembled WGS sequence"/>
</dbReference>
<dbReference type="InterPro" id="IPR038528">
    <property type="entry name" value="TEL2_C_sf"/>
</dbReference>
<reference evidence="4 5" key="1">
    <citation type="submission" date="2018-05" db="EMBL/GenBank/DDBJ databases">
        <title>Genome sequencing and assembly of the regulated plant pathogen Lachnellula willkommii and related sister species for the development of diagnostic species identification markers.</title>
        <authorList>
            <person name="Giroux E."/>
            <person name="Bilodeau G."/>
        </authorList>
    </citation>
    <scope>NUCLEOTIDE SEQUENCE [LARGE SCALE GENOMIC DNA]</scope>
    <source>
        <strain evidence="4 5">CBS 185.66</strain>
    </source>
</reference>
<dbReference type="PANTHER" id="PTHR15830">
    <property type="entry name" value="TELOMERE LENGTH REGULATION PROTEIN TEL2 FAMILY MEMBER"/>
    <property type="match status" value="1"/>
</dbReference>
<dbReference type="GO" id="GO:0005829">
    <property type="term" value="C:cytosol"/>
    <property type="evidence" value="ECO:0007669"/>
    <property type="project" value="TreeGrafter"/>
</dbReference>
<gene>
    <name evidence="4" type="primary">tel2</name>
    <name evidence="4" type="ORF">LHYA1_G002629</name>
</gene>
<dbReference type="GO" id="GO:0051083">
    <property type="term" value="P:'de novo' cotranslational protein folding"/>
    <property type="evidence" value="ECO:0007669"/>
    <property type="project" value="TreeGrafter"/>
</dbReference>
<feature type="domain" description="Telomere length regulation protein conserved" evidence="3">
    <location>
        <begin position="615"/>
        <end position="726"/>
    </location>
</feature>
<evidence type="ECO:0000313" key="5">
    <source>
        <dbReference type="Proteomes" id="UP000431533"/>
    </source>
</evidence>
<dbReference type="InterPro" id="IPR019337">
    <property type="entry name" value="Telomere_length_regulation_dom"/>
</dbReference>
<evidence type="ECO:0000256" key="2">
    <source>
        <dbReference type="SAM" id="MobiDB-lite"/>
    </source>
</evidence>
<sequence>MEGLLNPVSTSYKSKDKEEDAILVEVPRASKAITKPTFQASTPEEALEILKNEPDYEALISTLRFLGKSNHDFNITSPSPVASQLVHVLVSETLPNYWNVVYEPEGKNSKGGKQRNNRRLPDLELFLTCLRSVTGLNAILLSLKRHIQLSKETKRAIGGPNVQDILTVLLQALSALLEGDRSVERIWSAIYVSSDPPQKQRTIWNEFLSLVGGGKILGTAAEVEDIVNDLSQKIGEKYWIADGSLYSSWLSRNISYWVNCLPTDSVNGWKCCSELLTKTFRLGYTEKTLNELLKSLLFQSQSDDTRFTKLLSSLPTFEQRNVLYALLQIISKEHLSTTITSKADSSWWKSDAKVVSGAAGLIKSLVNNEESRKTQLLSWLTSSTGACVGEGIAIRRAVVAALAEDKSDMEAVLEKSLLQLGDQLYIKHTPTMQQEVHTQVLLLAAGQVHRKAPLRLSMMMRSGAHLNVVTNRLGSSSPRARFLGMVVGEALSGLVDKGDKKMDFKVDEMSTAEANWYKSLANVSDTIGSADILKSGVVAPSSFKSQPRPSKPVKKPAPFNGSSKIISIEEVDDDEEEEEEESDDDGLVPYAKPYSDPEDSDEDATNIIRDKSTAPVYIRDLITYLRDTDNYDRQKLGLQTAAPLIRRKANFGTEVSSHAEELATLLVGIQDKYDMDDFQDMRLQGMIAILVALPLKMGQWFSKTFFDGDYSISQRASILTTLGLGAREIAGFSEEASSLTSSKPQPVPSFPSKTLPESMHKIYASSPSPAKRELKSTPISTLTTQLANTMIAPMAASLADKATGPNILKTRTFSSRMAVEAQRKKPTTNALAKVVADGFFFPLTGRFFIHLKARSNIVFDPFLLALFLKTIALLLHASGPNNMSLPQMTSEAWDLLLGLRTQATSDVGVLEGLLFVVMVLVEVNSDKRGLVEGYGRQILEMQEWVEGVFGRLQGVGGEEEEKVRVLAAGVLVRIRECVEKYQALLLGDLASF</sequence>
<dbReference type="FunFam" id="1.25.40.720:FF:000004">
    <property type="entry name" value="WGS project CABT00000000 data, contig 2.6"/>
    <property type="match status" value="1"/>
</dbReference>
<evidence type="ECO:0000256" key="1">
    <source>
        <dbReference type="ARBA" id="ARBA00006133"/>
    </source>
</evidence>
<dbReference type="Gene3D" id="1.25.40.720">
    <property type="entry name" value="Telomere length regulation protein 2, C-terminal domain"/>
    <property type="match status" value="2"/>
</dbReference>
<dbReference type="AlphaFoldDB" id="A0A8H8R448"/>
<proteinExistence type="inferred from homology"/>
<organism evidence="4 5">
    <name type="scientific">Lachnellula hyalina</name>
    <dbReference type="NCBI Taxonomy" id="1316788"/>
    <lineage>
        <taxon>Eukaryota</taxon>
        <taxon>Fungi</taxon>
        <taxon>Dikarya</taxon>
        <taxon>Ascomycota</taxon>
        <taxon>Pezizomycotina</taxon>
        <taxon>Leotiomycetes</taxon>
        <taxon>Helotiales</taxon>
        <taxon>Lachnaceae</taxon>
        <taxon>Lachnellula</taxon>
    </lineage>
</organism>
<keyword evidence="5" id="KW-1185">Reference proteome</keyword>
<dbReference type="GeneID" id="41982827"/>
<dbReference type="EMBL" id="QGMH01000037">
    <property type="protein sequence ID" value="TVY28079.1"/>
    <property type="molecule type" value="Genomic_DNA"/>
</dbReference>
<dbReference type="OrthoDB" id="10258062at2759"/>
<feature type="region of interest" description="Disordered" evidence="2">
    <location>
        <begin position="736"/>
        <end position="755"/>
    </location>
</feature>
<dbReference type="PANTHER" id="PTHR15830:SF10">
    <property type="entry name" value="TELOMERE LENGTH REGULATION PROTEIN TEL2 HOMOLOG"/>
    <property type="match status" value="1"/>
</dbReference>